<gene>
    <name evidence="4" type="primary">icaR</name>
    <name evidence="4" type="ORF">ROSMUCSMR3_01602</name>
</gene>
<dbReference type="Pfam" id="PF00440">
    <property type="entry name" value="TetR_N"/>
    <property type="match status" value="1"/>
</dbReference>
<evidence type="ECO:0000259" key="3">
    <source>
        <dbReference type="PROSITE" id="PS50977"/>
    </source>
</evidence>
<proteinExistence type="predicted"/>
<feature type="domain" description="HTH tetR-type" evidence="3">
    <location>
        <begin position="3"/>
        <end position="63"/>
    </location>
</feature>
<evidence type="ECO:0000313" key="4">
    <source>
        <dbReference type="EMBL" id="ARE83086.1"/>
    </source>
</evidence>
<dbReference type="AlphaFoldDB" id="A0A1V0RN08"/>
<keyword evidence="5" id="KW-1185">Reference proteome</keyword>
<name>A0A1V0RN08_9RHOB</name>
<dbReference type="PANTHER" id="PTHR30055:SF219">
    <property type="entry name" value="TRANSCRIPTIONAL REGULATORY PROTEIN"/>
    <property type="match status" value="1"/>
</dbReference>
<evidence type="ECO:0000313" key="5">
    <source>
        <dbReference type="Proteomes" id="UP000192273"/>
    </source>
</evidence>
<dbReference type="EMBL" id="CP020474">
    <property type="protein sequence ID" value="ARE83086.1"/>
    <property type="molecule type" value="Genomic_DNA"/>
</dbReference>
<dbReference type="SUPFAM" id="SSF48498">
    <property type="entry name" value="Tetracyclin repressor-like, C-terminal domain"/>
    <property type="match status" value="1"/>
</dbReference>
<sequence length="181" mass="19720">MLKSRAEQILDYAEREIRKNGFDGVSFRDIAEAIGVKSASIHYHFPTKAELGAEVTSRYANRFIDSLGAPDDPSETASDRLLRLADGYIEAYRVESSTCLCAVLGSIATHLPEGTSDAVRAFYNRLRDWLSKALAGNKTTLTPNLVVALFQGAMVLSLTTGDETPLLEARQHVVSCVAQIA</sequence>
<dbReference type="PRINTS" id="PR00455">
    <property type="entry name" value="HTHTETR"/>
</dbReference>
<organism evidence="4 5">
    <name type="scientific">Roseovarius mucosus</name>
    <dbReference type="NCBI Taxonomy" id="215743"/>
    <lineage>
        <taxon>Bacteria</taxon>
        <taxon>Pseudomonadati</taxon>
        <taxon>Pseudomonadota</taxon>
        <taxon>Alphaproteobacteria</taxon>
        <taxon>Rhodobacterales</taxon>
        <taxon>Roseobacteraceae</taxon>
        <taxon>Roseovarius</taxon>
    </lineage>
</organism>
<dbReference type="OrthoDB" id="9809772at2"/>
<feature type="DNA-binding region" description="H-T-H motif" evidence="2">
    <location>
        <begin position="26"/>
        <end position="45"/>
    </location>
</feature>
<dbReference type="Proteomes" id="UP000192273">
    <property type="component" value="Chromosome"/>
</dbReference>
<dbReference type="Gene3D" id="1.10.357.10">
    <property type="entry name" value="Tetracycline Repressor, domain 2"/>
    <property type="match status" value="1"/>
</dbReference>
<dbReference type="SUPFAM" id="SSF46689">
    <property type="entry name" value="Homeodomain-like"/>
    <property type="match status" value="1"/>
</dbReference>
<accession>A0A1V0RN08</accession>
<dbReference type="InterPro" id="IPR050109">
    <property type="entry name" value="HTH-type_TetR-like_transc_reg"/>
</dbReference>
<evidence type="ECO:0000256" key="2">
    <source>
        <dbReference type="PROSITE-ProRule" id="PRU00335"/>
    </source>
</evidence>
<dbReference type="PROSITE" id="PS50977">
    <property type="entry name" value="HTH_TETR_2"/>
    <property type="match status" value="1"/>
</dbReference>
<dbReference type="InterPro" id="IPR001647">
    <property type="entry name" value="HTH_TetR"/>
</dbReference>
<evidence type="ECO:0000256" key="1">
    <source>
        <dbReference type="ARBA" id="ARBA00023125"/>
    </source>
</evidence>
<dbReference type="InterPro" id="IPR009057">
    <property type="entry name" value="Homeodomain-like_sf"/>
</dbReference>
<dbReference type="InterPro" id="IPR036271">
    <property type="entry name" value="Tet_transcr_reg_TetR-rel_C_sf"/>
</dbReference>
<reference evidence="4 5" key="1">
    <citation type="submission" date="2017-03" db="EMBL/GenBank/DDBJ databases">
        <title>Genome Sequence of Roseovarius mucosus strain SMR3 Isolated from a culture of the Diatom Skeletonema marinoi.</title>
        <authorList>
            <person name="Topel M."/>
            <person name="Pinder M."/>
            <person name="Johansson O.N."/>
            <person name="Kourtchenko O."/>
            <person name="Godhe A."/>
            <person name="Clarke A.K."/>
        </authorList>
    </citation>
    <scope>NUCLEOTIDE SEQUENCE [LARGE SCALE GENOMIC DNA]</scope>
    <source>
        <strain evidence="4 5">SMR3</strain>
    </source>
</reference>
<keyword evidence="1 2" id="KW-0238">DNA-binding</keyword>
<dbReference type="PANTHER" id="PTHR30055">
    <property type="entry name" value="HTH-TYPE TRANSCRIPTIONAL REGULATOR RUTR"/>
    <property type="match status" value="1"/>
</dbReference>
<dbReference type="RefSeq" id="WP_081506976.1">
    <property type="nucleotide sequence ID" value="NZ_CP020474.1"/>
</dbReference>
<dbReference type="GO" id="GO:0000976">
    <property type="term" value="F:transcription cis-regulatory region binding"/>
    <property type="evidence" value="ECO:0007669"/>
    <property type="project" value="TreeGrafter"/>
</dbReference>
<dbReference type="GO" id="GO:0003700">
    <property type="term" value="F:DNA-binding transcription factor activity"/>
    <property type="evidence" value="ECO:0007669"/>
    <property type="project" value="TreeGrafter"/>
</dbReference>
<protein>
    <submittedName>
        <fullName evidence="4">Biofilm operon icaADBC HTH-type negative transcriptional regulator IcaR</fullName>
    </submittedName>
</protein>
<dbReference type="KEGG" id="rmm:ROSMUCSMR3_01602"/>